<dbReference type="InterPro" id="IPR051954">
    <property type="entry name" value="tRNA_methyltransferase_THADA"/>
</dbReference>
<evidence type="ECO:0000256" key="3">
    <source>
        <dbReference type="ARBA" id="ARBA00035698"/>
    </source>
</evidence>
<feature type="domain" description="DUF2428" evidence="4">
    <location>
        <begin position="704"/>
        <end position="887"/>
    </location>
</feature>
<feature type="non-terminal residue" evidence="7">
    <location>
        <position position="1152"/>
    </location>
</feature>
<dbReference type="AlphaFoldDB" id="A0AA36CFI2"/>
<comment type="similarity">
    <text evidence="1">Belongs to the THADA family.</text>
</comment>
<comment type="caution">
    <text evidence="7">The sequence shown here is derived from an EMBL/GenBank/DDBJ whole genome shotgun (WGS) entry which is preliminary data.</text>
</comment>
<evidence type="ECO:0000259" key="4">
    <source>
        <dbReference type="Pfam" id="PF10350"/>
    </source>
</evidence>
<dbReference type="InterPro" id="IPR056843">
    <property type="entry name" value="THADA-like_TPR"/>
</dbReference>
<evidence type="ECO:0000313" key="8">
    <source>
        <dbReference type="Proteomes" id="UP001177023"/>
    </source>
</evidence>
<evidence type="ECO:0000256" key="1">
    <source>
        <dbReference type="ARBA" id="ARBA00010409"/>
    </source>
</evidence>
<dbReference type="PANTHER" id="PTHR14387">
    <property type="entry name" value="THADA/DEATH RECEPTOR INTERACTING PROTEIN"/>
    <property type="match status" value="1"/>
</dbReference>
<dbReference type="InterPro" id="IPR016024">
    <property type="entry name" value="ARM-type_fold"/>
</dbReference>
<dbReference type="SUPFAM" id="SSF48371">
    <property type="entry name" value="ARM repeat"/>
    <property type="match status" value="1"/>
</dbReference>
<dbReference type="Pfam" id="PF25151">
    <property type="entry name" value="TPR_Trm732_C"/>
    <property type="match status" value="1"/>
</dbReference>
<dbReference type="PANTHER" id="PTHR14387:SF7">
    <property type="entry name" value="THYROID ADENOMA-ASSOCIATED PROTEIN"/>
    <property type="match status" value="1"/>
</dbReference>
<keyword evidence="8" id="KW-1185">Reference proteome</keyword>
<dbReference type="Pfam" id="PF25150">
    <property type="entry name" value="TPR_Trm732"/>
    <property type="match status" value="1"/>
</dbReference>
<evidence type="ECO:0000259" key="6">
    <source>
        <dbReference type="Pfam" id="PF25151"/>
    </source>
</evidence>
<feature type="domain" description="tRNA (32-2'-O)-methyltransferase regulator THADA-like C-terminal TPR repeats region" evidence="6">
    <location>
        <begin position="889"/>
        <end position="1013"/>
    </location>
</feature>
<dbReference type="EMBL" id="CATQJA010001494">
    <property type="protein sequence ID" value="CAJ0567512.1"/>
    <property type="molecule type" value="Genomic_DNA"/>
</dbReference>
<proteinExistence type="inferred from homology"/>
<protein>
    <recommendedName>
        <fullName evidence="3">tRNA (32-2'-O)-methyltransferase regulator THADA</fullName>
    </recommendedName>
</protein>
<sequence length="1152" mass="129004">MMVQVISPTPTVNCSYHFYSGLALGDSRNETQPLATFSGSNEFTPILLSSGTFTIEVPAGCAPKIKLSRKPTASGQNLVESIDCNGLVLALGPGYQQQVVTLANAHASSYVWNCAPNADVIFEFVDIKNGKLTAEFLDENGKVLEKDSYSKDGSESGNSRVVKNVTRITLGYSDDDWEDSGAQPLGNDAQDAVLNFVWKYWDFIVDKVCYDCADVLIRLIELHLSTCGACSAVEKCKWVRGMFNELFSSPVSCKARYKAIVALYALLPNEVAQRFNQPFMDVLYAKMGSFTLSVVLSELICADLEARRDERNWDYHVKSMINLLSAGPGHCSPLDRLLPRIMKNPLLRIGFVDKLMDAVKDQISTASTSATADFLVGRMALAKFVVFTRTTCQWRDFVVREEMARALLHVNVQVRLTALSLLCEHPKRTLFIELEDCELALAYIESNMTEQEPSNRQKILASLKKFLMRLCDVADQISKKPGETGPIVGYSDFLRRLAALTIESIKPGANFSRRIMALSILDLLYKDEVLNLDGKETLRSHAHLEDLLTEDLRALLIGCFDDSFQICQKEALRLLQTLKFPENFDFDSFIAVTESQLDSLRSHDSLSLSYRLRYYAAKRPNDVAGLLERLIKKVLASCEALDKESLIAISYRLLHPTLSSIALLLEPKPAIAPEIWSTQILPMCFRAANLVNNTTGECLAPQVSQTLVACCWRAHKQISTILSLAAGQLEVRPPADVRAVFDFYWLELTECRHCGAFESAVDGFQVLCRRLWAVQNPHLPNLLAALSGILEAIDGKNDLDKLCSTRRSAGLPYLVAALCSTDPGCSALDLAMGKLMGFEGRESTSRIHSLNVLRSLFMHSELGERVLKYAEKAVKLGVEGCSAPNWSERNASAQLVASLRTRLFGVARAAKVELHVDERNTRSAFEFFSRYPSLYPFLFDHLSKHTFHDEFGLFPVLVLLSHLNPSTNASNPFPLHPFVPKIMKLLLTLRSEKLRKLAVAALVAISTREDLLYCLEIFSGLDIARLPHNVLDSLFNLDPRMYFLFKAQNRGILAKAVENGAYLDYNDYVLNQFFQLCLMTGMHDPMRKFIENKELLDKLTLALRPLARFAVAQQFPPKILKEHPAFRREVYREILKKNCVTSADWTLFLCSG</sequence>
<reference evidence="7" key="1">
    <citation type="submission" date="2023-06" db="EMBL/GenBank/DDBJ databases">
        <authorList>
            <person name="Delattre M."/>
        </authorList>
    </citation>
    <scope>NUCLEOTIDE SEQUENCE</scope>
    <source>
        <strain evidence="7">AF72</strain>
    </source>
</reference>
<dbReference type="InterPro" id="IPR019442">
    <property type="entry name" value="THADA/TRM732_DUF2428"/>
</dbReference>
<gene>
    <name evidence="7" type="ORF">MSPICULIGERA_LOCUS6064</name>
</gene>
<dbReference type="GO" id="GO:0030488">
    <property type="term" value="P:tRNA methylation"/>
    <property type="evidence" value="ECO:0007669"/>
    <property type="project" value="TreeGrafter"/>
</dbReference>
<name>A0AA36CFI2_9BILA</name>
<evidence type="ECO:0000256" key="2">
    <source>
        <dbReference type="ARBA" id="ARBA00022694"/>
    </source>
</evidence>
<accession>A0AA36CFI2</accession>
<evidence type="ECO:0000259" key="5">
    <source>
        <dbReference type="Pfam" id="PF25150"/>
    </source>
</evidence>
<keyword evidence="2" id="KW-0819">tRNA processing</keyword>
<dbReference type="Proteomes" id="UP001177023">
    <property type="component" value="Unassembled WGS sequence"/>
</dbReference>
<feature type="domain" description="tRNA (32-2'-O)-methyltransferase regulator THADA-like TPR repeats region" evidence="5">
    <location>
        <begin position="399"/>
        <end position="565"/>
    </location>
</feature>
<dbReference type="Pfam" id="PF10350">
    <property type="entry name" value="DUF2428"/>
    <property type="match status" value="1"/>
</dbReference>
<evidence type="ECO:0000313" key="7">
    <source>
        <dbReference type="EMBL" id="CAJ0567512.1"/>
    </source>
</evidence>
<organism evidence="7 8">
    <name type="scientific">Mesorhabditis spiculigera</name>
    <dbReference type="NCBI Taxonomy" id="96644"/>
    <lineage>
        <taxon>Eukaryota</taxon>
        <taxon>Metazoa</taxon>
        <taxon>Ecdysozoa</taxon>
        <taxon>Nematoda</taxon>
        <taxon>Chromadorea</taxon>
        <taxon>Rhabditida</taxon>
        <taxon>Rhabditina</taxon>
        <taxon>Rhabditomorpha</taxon>
        <taxon>Rhabditoidea</taxon>
        <taxon>Rhabditidae</taxon>
        <taxon>Mesorhabditinae</taxon>
        <taxon>Mesorhabditis</taxon>
    </lineage>
</organism>
<dbReference type="InterPro" id="IPR056842">
    <property type="entry name" value="THADA-like_TPR_C"/>
</dbReference>
<dbReference type="GO" id="GO:0005829">
    <property type="term" value="C:cytosol"/>
    <property type="evidence" value="ECO:0007669"/>
    <property type="project" value="TreeGrafter"/>
</dbReference>